<evidence type="ECO:0008006" key="3">
    <source>
        <dbReference type="Google" id="ProtNLM"/>
    </source>
</evidence>
<keyword evidence="2" id="KW-1185">Reference proteome</keyword>
<evidence type="ECO:0000313" key="2">
    <source>
        <dbReference type="Proteomes" id="UP001301442"/>
    </source>
</evidence>
<dbReference type="EMBL" id="CP136600">
    <property type="protein sequence ID" value="WOH35992.1"/>
    <property type="molecule type" value="Genomic_DNA"/>
</dbReference>
<accession>A0ABZ0GK97</accession>
<protein>
    <recommendedName>
        <fullName evidence="3">STAS/SEC14 domain-containing protein</fullName>
    </recommendedName>
</protein>
<dbReference type="Proteomes" id="UP001301442">
    <property type="component" value="Chromosome"/>
</dbReference>
<name>A0ABZ0GK97_9GAMM</name>
<evidence type="ECO:0000313" key="1">
    <source>
        <dbReference type="EMBL" id="WOH35992.1"/>
    </source>
</evidence>
<sequence length="132" mass="15023">MKYTLSFGYIHQVSANIAEVIIDNCTVITVEMFDEYYEFINKHFSKPYAVLINSLNIYTMTPEATVYAAKSDDLIATAAVSFGKESEQVVNQFLTDREADGLNIRKFSGFEMGRNNAICWLELELNRVQENA</sequence>
<reference evidence="1 2" key="1">
    <citation type="submission" date="2023-09" db="EMBL/GenBank/DDBJ databases">
        <authorList>
            <person name="Qi X."/>
        </authorList>
    </citation>
    <scope>NUCLEOTIDE SEQUENCE [LARGE SCALE GENOMIC DNA]</scope>
    <source>
        <strain evidence="1 2">S1-1</strain>
    </source>
</reference>
<dbReference type="RefSeq" id="WP_348394806.1">
    <property type="nucleotide sequence ID" value="NZ_CP136600.1"/>
</dbReference>
<proteinExistence type="predicted"/>
<organism evidence="1 2">
    <name type="scientific">Thalassotalea fonticola</name>
    <dbReference type="NCBI Taxonomy" id="3065649"/>
    <lineage>
        <taxon>Bacteria</taxon>
        <taxon>Pseudomonadati</taxon>
        <taxon>Pseudomonadota</taxon>
        <taxon>Gammaproteobacteria</taxon>
        <taxon>Alteromonadales</taxon>
        <taxon>Colwelliaceae</taxon>
        <taxon>Thalassotalea</taxon>
    </lineage>
</organism>
<gene>
    <name evidence="1" type="ORF">RI844_11480</name>
</gene>